<dbReference type="FunFam" id="3.30.980.10:FF:000004">
    <property type="entry name" value="Alanine--tRNA ligase, cytoplasmic"/>
    <property type="match status" value="1"/>
</dbReference>
<comment type="subunit">
    <text evidence="13">Monomer.</text>
</comment>
<keyword evidence="4 13" id="KW-0436">Ligase</keyword>
<dbReference type="Gene3D" id="3.30.980.10">
    <property type="entry name" value="Threonyl-trna Synthetase, Chain A, domain 2"/>
    <property type="match status" value="1"/>
</dbReference>
<dbReference type="GO" id="GO:0009507">
    <property type="term" value="C:chloroplast"/>
    <property type="evidence" value="ECO:0007669"/>
    <property type="project" value="UniProtKB-SubCell"/>
</dbReference>
<evidence type="ECO:0000256" key="13">
    <source>
        <dbReference type="HAMAP-Rule" id="MF_03133"/>
    </source>
</evidence>
<dbReference type="RefSeq" id="XP_009036762.1">
    <property type="nucleotide sequence ID" value="XM_009038514.1"/>
</dbReference>
<evidence type="ECO:0000256" key="1">
    <source>
        <dbReference type="ARBA" id="ARBA00004229"/>
    </source>
</evidence>
<comment type="similarity">
    <text evidence="2">Belongs to the class-II aminoacyl-tRNA synthetase family. Alax-L subfamily.</text>
</comment>
<dbReference type="Pfam" id="PF07973">
    <property type="entry name" value="tRNA_SAD"/>
    <property type="match status" value="1"/>
</dbReference>
<feature type="binding site" evidence="13">
    <location>
        <position position="794"/>
    </location>
    <ligand>
        <name>Zn(2+)</name>
        <dbReference type="ChEBI" id="CHEBI:29105"/>
    </ligand>
</feature>
<dbReference type="Gene3D" id="3.30.930.10">
    <property type="entry name" value="Bira Bifunctional Protein, Domain 2"/>
    <property type="match status" value="2"/>
</dbReference>
<dbReference type="OMA" id="NKKDNFW"/>
<protein>
    <recommendedName>
        <fullName evidence="13">Alanine--tRNA ligase</fullName>
        <ecNumber evidence="13">6.1.1.7</ecNumber>
    </recommendedName>
    <alternativeName>
        <fullName evidence="13">Alanyl-tRNA synthetase</fullName>
        <shortName evidence="13">AlaRS</shortName>
    </alternativeName>
</protein>
<dbReference type="PRINTS" id="PR00980">
    <property type="entry name" value="TRNASYNTHALA"/>
</dbReference>
<keyword evidence="6 13" id="KW-0547">Nucleotide-binding</keyword>
<dbReference type="GO" id="GO:0005739">
    <property type="term" value="C:mitochondrion"/>
    <property type="evidence" value="ECO:0007669"/>
    <property type="project" value="UniProtKB-SubCell"/>
</dbReference>
<dbReference type="HAMAP" id="MF_00036_B">
    <property type="entry name" value="Ala_tRNA_synth_B"/>
    <property type="match status" value="1"/>
</dbReference>
<feature type="binding site" evidence="13">
    <location>
        <position position="660"/>
    </location>
    <ligand>
        <name>Zn(2+)</name>
        <dbReference type="ChEBI" id="CHEBI:29105"/>
    </ligand>
</feature>
<evidence type="ECO:0000256" key="9">
    <source>
        <dbReference type="ARBA" id="ARBA00022884"/>
    </source>
</evidence>
<dbReference type="InterPro" id="IPR018163">
    <property type="entry name" value="Thr/Ala-tRNA-synth_IIc_edit"/>
</dbReference>
<dbReference type="GO" id="GO:0004813">
    <property type="term" value="F:alanine-tRNA ligase activity"/>
    <property type="evidence" value="ECO:0007669"/>
    <property type="project" value="UniProtKB-UniRule"/>
</dbReference>
<keyword evidence="11 13" id="KW-0030">Aminoacyl-tRNA synthetase</keyword>
<proteinExistence type="inferred from homology"/>
<evidence type="ECO:0000256" key="7">
    <source>
        <dbReference type="ARBA" id="ARBA00022833"/>
    </source>
</evidence>
<dbReference type="EC" id="6.1.1.7" evidence="13"/>
<evidence type="ECO:0000256" key="4">
    <source>
        <dbReference type="ARBA" id="ARBA00022598"/>
    </source>
</evidence>
<dbReference type="CDD" id="cd00673">
    <property type="entry name" value="AlaRS_core"/>
    <property type="match status" value="1"/>
</dbReference>
<dbReference type="PROSITE" id="PS50860">
    <property type="entry name" value="AA_TRNA_LIGASE_II_ALA"/>
    <property type="match status" value="1"/>
</dbReference>
<dbReference type="InParanoid" id="F0Y844"/>
<keyword evidence="16" id="KW-1185">Reference proteome</keyword>
<comment type="cofactor">
    <cofactor evidence="13">
        <name>Zn(2+)</name>
        <dbReference type="ChEBI" id="CHEBI:29105"/>
    </cofactor>
    <text evidence="13">Binds 1 zinc ion per subunit.</text>
</comment>
<comment type="catalytic activity">
    <reaction evidence="12 13">
        <text>tRNA(Ala) + L-alanine + ATP = L-alanyl-tRNA(Ala) + AMP + diphosphate</text>
        <dbReference type="Rhea" id="RHEA:12540"/>
        <dbReference type="Rhea" id="RHEA-COMP:9657"/>
        <dbReference type="Rhea" id="RHEA-COMP:9923"/>
        <dbReference type="ChEBI" id="CHEBI:30616"/>
        <dbReference type="ChEBI" id="CHEBI:33019"/>
        <dbReference type="ChEBI" id="CHEBI:57972"/>
        <dbReference type="ChEBI" id="CHEBI:78442"/>
        <dbReference type="ChEBI" id="CHEBI:78497"/>
        <dbReference type="ChEBI" id="CHEBI:456215"/>
        <dbReference type="EC" id="6.1.1.7"/>
    </reaction>
</comment>
<name>F0Y844_AURAN</name>
<dbReference type="GO" id="GO:0008270">
    <property type="term" value="F:zinc ion binding"/>
    <property type="evidence" value="ECO:0007669"/>
    <property type="project" value="UniProtKB-UniRule"/>
</dbReference>
<accession>F0Y844</accession>
<dbReference type="SUPFAM" id="SSF55186">
    <property type="entry name" value="ThrRS/AlaRS common domain"/>
    <property type="match status" value="1"/>
</dbReference>
<evidence type="ECO:0000313" key="16">
    <source>
        <dbReference type="Proteomes" id="UP000002729"/>
    </source>
</evidence>
<dbReference type="FunFam" id="3.30.930.10:FF:000011">
    <property type="entry name" value="Alanine--tRNA ligase, cytoplasmic"/>
    <property type="match status" value="1"/>
</dbReference>
<keyword evidence="7 13" id="KW-0862">Zinc</keyword>
<dbReference type="EMBL" id="GL833127">
    <property type="protein sequence ID" value="EGB08778.1"/>
    <property type="molecule type" value="Genomic_DNA"/>
</dbReference>
<feature type="domain" description="Alanyl-transfer RNA synthetases family profile" evidence="14">
    <location>
        <begin position="27"/>
        <end position="833"/>
    </location>
</feature>
<dbReference type="InterPro" id="IPR009000">
    <property type="entry name" value="Transl_B-barrel_sf"/>
</dbReference>
<keyword evidence="9 13" id="KW-0694">RNA-binding</keyword>
<keyword evidence="13" id="KW-0496">Mitochondrion</keyword>
<dbReference type="SUPFAM" id="SSF101353">
    <property type="entry name" value="Putative anticodon-binding domain of alanyl-tRNA synthetase (AlaRS)"/>
    <property type="match status" value="1"/>
</dbReference>
<dbReference type="Gene3D" id="2.40.30.130">
    <property type="match status" value="1"/>
</dbReference>
<dbReference type="eggNOG" id="KOG0188">
    <property type="taxonomic scope" value="Eukaryota"/>
</dbReference>
<dbReference type="GO" id="GO:0000049">
    <property type="term" value="F:tRNA binding"/>
    <property type="evidence" value="ECO:0007669"/>
    <property type="project" value="UniProtKB-KW"/>
</dbReference>
<dbReference type="Pfam" id="PF01411">
    <property type="entry name" value="tRNA-synt_2c"/>
    <property type="match status" value="1"/>
</dbReference>
<dbReference type="SUPFAM" id="SSF55681">
    <property type="entry name" value="Class II aaRS and biotin synthetases"/>
    <property type="match status" value="2"/>
</dbReference>
<comment type="function">
    <text evidence="13">Catalyzes the attachment of alanine to tRNA(Ala) in a two-step reaction: alanine is first activated by ATP to form Ala-AMP and then transferred to the acceptor end of tRNA(Ala). Also edits incorrectly charged tRNA(Ala) via its editing domain.</text>
</comment>
<evidence type="ECO:0000256" key="3">
    <source>
        <dbReference type="ARBA" id="ARBA00022555"/>
    </source>
</evidence>
<keyword evidence="13" id="KW-0963">Cytoplasm</keyword>
<dbReference type="InterPro" id="IPR018164">
    <property type="entry name" value="Ala-tRNA-synth_IIc_N"/>
</dbReference>
<dbReference type="SMART" id="SM00863">
    <property type="entry name" value="tRNA_SAD"/>
    <property type="match status" value="1"/>
</dbReference>
<dbReference type="AlphaFoldDB" id="F0Y844"/>
<dbReference type="InterPro" id="IPR002318">
    <property type="entry name" value="Ala-tRNA-lgiase_IIc"/>
</dbReference>
<dbReference type="PANTHER" id="PTHR11777">
    <property type="entry name" value="ALANYL-TRNA SYNTHETASE"/>
    <property type="match status" value="1"/>
</dbReference>
<evidence type="ECO:0000256" key="6">
    <source>
        <dbReference type="ARBA" id="ARBA00022741"/>
    </source>
</evidence>
<evidence type="ECO:0000256" key="12">
    <source>
        <dbReference type="ARBA" id="ARBA00048300"/>
    </source>
</evidence>
<evidence type="ECO:0000256" key="8">
    <source>
        <dbReference type="ARBA" id="ARBA00022840"/>
    </source>
</evidence>
<evidence type="ECO:0000256" key="11">
    <source>
        <dbReference type="ARBA" id="ARBA00023146"/>
    </source>
</evidence>
<keyword evidence="8 13" id="KW-0067">ATP-binding</keyword>
<dbReference type="GO" id="GO:0002161">
    <property type="term" value="F:aminoacyl-tRNA deacylase activity"/>
    <property type="evidence" value="ECO:0007669"/>
    <property type="project" value="TreeGrafter"/>
</dbReference>
<dbReference type="NCBIfam" id="TIGR00344">
    <property type="entry name" value="alaS"/>
    <property type="match status" value="1"/>
</dbReference>
<dbReference type="InterPro" id="IPR012947">
    <property type="entry name" value="tRNA_SAD"/>
</dbReference>
<dbReference type="InterPro" id="IPR018165">
    <property type="entry name" value="Ala-tRNA-synth_IIc_core"/>
</dbReference>
<dbReference type="InterPro" id="IPR045864">
    <property type="entry name" value="aa-tRNA-synth_II/BPL/LPL"/>
</dbReference>
<dbReference type="InterPro" id="IPR018162">
    <property type="entry name" value="Ala-tRNA-ligase_IIc_anticod-bd"/>
</dbReference>
<evidence type="ECO:0000256" key="5">
    <source>
        <dbReference type="ARBA" id="ARBA00022723"/>
    </source>
</evidence>
<feature type="binding site" evidence="13">
    <location>
        <position position="790"/>
    </location>
    <ligand>
        <name>Zn(2+)</name>
        <dbReference type="ChEBI" id="CHEBI:29105"/>
    </ligand>
</feature>
<dbReference type="KEGG" id="aaf:AURANDRAFT_53556"/>
<evidence type="ECO:0000256" key="10">
    <source>
        <dbReference type="ARBA" id="ARBA00022917"/>
    </source>
</evidence>
<evidence type="ECO:0000313" key="15">
    <source>
        <dbReference type="EMBL" id="EGB08778.1"/>
    </source>
</evidence>
<keyword evidence="3 13" id="KW-0820">tRNA-binding</keyword>
<reference evidence="15 16" key="1">
    <citation type="journal article" date="2011" name="Proc. Natl. Acad. Sci. U.S.A.">
        <title>Niche of harmful alga Aureococcus anophagefferens revealed through ecogenomics.</title>
        <authorList>
            <person name="Gobler C.J."/>
            <person name="Berry D.L."/>
            <person name="Dyhrman S.T."/>
            <person name="Wilhelm S.W."/>
            <person name="Salamov A."/>
            <person name="Lobanov A.V."/>
            <person name="Zhang Y."/>
            <person name="Collier J.L."/>
            <person name="Wurch L.L."/>
            <person name="Kustka A.B."/>
            <person name="Dill B.D."/>
            <person name="Shah M."/>
            <person name="VerBerkmoes N.C."/>
            <person name="Kuo A."/>
            <person name="Terry A."/>
            <person name="Pangilinan J."/>
            <person name="Lindquist E.A."/>
            <person name="Lucas S."/>
            <person name="Paulsen I.T."/>
            <person name="Hattenrath-Lehmann T.K."/>
            <person name="Talmage S.C."/>
            <person name="Walker E.A."/>
            <person name="Koch F."/>
            <person name="Burson A.M."/>
            <person name="Marcoval M.A."/>
            <person name="Tang Y.Z."/>
            <person name="Lecleir G.R."/>
            <person name="Coyne K.J."/>
            <person name="Berg G.M."/>
            <person name="Bertrand E.M."/>
            <person name="Saito M.A."/>
            <person name="Gladyshev V.N."/>
            <person name="Grigoriev I.V."/>
        </authorList>
    </citation>
    <scope>NUCLEOTIDE SEQUENCE [LARGE SCALE GENOMIC DNA]</scope>
    <source>
        <strain evidence="16">CCMP 1984</strain>
    </source>
</reference>
<keyword evidence="10 13" id="KW-0648">Protein biosynthesis</keyword>
<sequence>MASQVDELAKKAAGLKVARVPNTPQGWPAKKIRDTFVQRAGGARGHTHWPSSSVVPHEDPTLLFANAGMNQYKSIFLGLAPRRKRRRATPDDYNTPLPIPSFGGTIDPKTKMATLKRACNSQKCIRAGGKHNDLDDVGKDLYHHTFFEMLGNWSFGDYFKEEAIRMAWECLTVEFQLDPDRLYVTYFGGDALKAPGVPSDEETRQIWLKYVPAERVLPFDAGDNFWEMGDTGPCGPCTEIHYDRVGGRDAAALVNMDDPDVIEIWNNVFIQYNRDKFGLKELPAQHVDTGMGFERLASILQGQMSNYDTDIFTPLFAEIQAVSGCPVAYAGKIGDEDKETKDMAYRVVADHVRTLTFAITDGAVPDTQGRGYVLRRVLRRAVWYGQHFLGAPKGFVYKLVPKLCEVLGEAFPEIVKAKDTVMAVLEGEERDFNRTIDKGARFFNKQAEKLPKGAPFPGSDAFVLSGSLGFPLDLCEIMAEERGMTVDVAGYHAALKEEQDKNAAALAKRKAARSAGADMTCAAEQTAALAAAGAPKTESEGKYVWNARPAAKVVALYVGKGGGPKGDGLVDAVDPSKHAVAGAVLDATSFYAEMGGQVYDTGALLKDDAKILDVEDVQVYGGYVVHVGAPLGPLKVGDDVACAVDYDRRVRVAPNHTMTHVLNFALREVLLGGSEGAKADAEKTGVDRCAQRGSYVDDERLRFDFAWDAPLTADQLKAVEAIVNETIAAGLVVDAVETPLDAAMAVESLRAMKGEAYPDPVRVVAVGAPVADVVAAPCGAAWRGMSVELCGGTHVRNTKDAVGFALLEENGIAKGVRRVVAATREKAAAAHAAATEIRERLAMLGAMPLATPDHIAAVGETVKALKLDVDAATMPQHEKMAAREEVQKLIAGPLKAAQKADAKKKADAAVGAFQALAESNASGAVAARVDFGADAKLWQKLQKSTLAKVAPAGSFLVVSDAGDKIAIYAAACQAHVDAGLDCRAWCAAAGDAAGGGKGGGKPNGSNMVVLAAGADKIDAALAAAKAFAAKY</sequence>
<dbReference type="InterPro" id="IPR023033">
    <property type="entry name" value="Ala_tRNA_ligase_euk/bac"/>
</dbReference>
<dbReference type="PANTHER" id="PTHR11777:SF9">
    <property type="entry name" value="ALANINE--TRNA LIGASE, CYTOPLASMIC"/>
    <property type="match status" value="1"/>
</dbReference>
<dbReference type="GeneID" id="20222312"/>
<gene>
    <name evidence="15" type="ORF">AURANDRAFT_53556</name>
</gene>
<dbReference type="SUPFAM" id="SSF50447">
    <property type="entry name" value="Translation proteins"/>
    <property type="match status" value="1"/>
</dbReference>
<keyword evidence="5 13" id="KW-0479">Metal-binding</keyword>
<dbReference type="OrthoDB" id="2423964at2759"/>
<evidence type="ECO:0000259" key="14">
    <source>
        <dbReference type="PROSITE" id="PS50860"/>
    </source>
</evidence>
<dbReference type="InterPro" id="IPR050058">
    <property type="entry name" value="Ala-tRNA_ligase"/>
</dbReference>
<dbReference type="GO" id="GO:0005524">
    <property type="term" value="F:ATP binding"/>
    <property type="evidence" value="ECO:0007669"/>
    <property type="project" value="UniProtKB-UniRule"/>
</dbReference>
<evidence type="ECO:0000256" key="2">
    <source>
        <dbReference type="ARBA" id="ARBA00008429"/>
    </source>
</evidence>
<organism evidence="16">
    <name type="scientific">Aureococcus anophagefferens</name>
    <name type="common">Harmful bloom alga</name>
    <dbReference type="NCBI Taxonomy" id="44056"/>
    <lineage>
        <taxon>Eukaryota</taxon>
        <taxon>Sar</taxon>
        <taxon>Stramenopiles</taxon>
        <taxon>Ochrophyta</taxon>
        <taxon>Pelagophyceae</taxon>
        <taxon>Pelagomonadales</taxon>
        <taxon>Pelagomonadaceae</taxon>
        <taxon>Aureococcus</taxon>
    </lineage>
</organism>
<feature type="binding site" evidence="13">
    <location>
        <position position="656"/>
    </location>
    <ligand>
        <name>Zn(2+)</name>
        <dbReference type="ChEBI" id="CHEBI:29105"/>
    </ligand>
</feature>
<dbReference type="FunCoup" id="F0Y844">
    <property type="interactions" value="378"/>
</dbReference>
<comment type="domain">
    <text evidence="13">Consists of three domains; the N-terminal catalytic domain, the editing domain and the C-terminal C-Ala domain. The editing domain removes incorrectly charged amino acids, while the C-Ala domain, along with tRNA(Ala), serves as a bridge to cooperatively bring together the editing and aminoacylation centers thus stimulating deacylation of misacylated tRNAs.</text>
</comment>
<comment type="subcellular location">
    <subcellularLocation>
        <location evidence="13">Mitochondrion</location>
    </subcellularLocation>
    <subcellularLocation>
        <location evidence="13">Cytoplasm</location>
    </subcellularLocation>
    <subcellularLocation>
        <location evidence="1">Plastid</location>
        <location evidence="1">Chloroplast</location>
    </subcellularLocation>
</comment>
<dbReference type="GO" id="GO:0070143">
    <property type="term" value="P:mitochondrial alanyl-tRNA aminoacylation"/>
    <property type="evidence" value="ECO:0007669"/>
    <property type="project" value="UniProtKB-UniRule"/>
</dbReference>
<dbReference type="Proteomes" id="UP000002729">
    <property type="component" value="Unassembled WGS sequence"/>
</dbReference>